<dbReference type="GO" id="GO:0046872">
    <property type="term" value="F:metal ion binding"/>
    <property type="evidence" value="ECO:0007669"/>
    <property type="project" value="UniProtKB-KW"/>
</dbReference>
<dbReference type="GO" id="GO:0015093">
    <property type="term" value="F:ferrous iron transmembrane transporter activity"/>
    <property type="evidence" value="ECO:0007669"/>
    <property type="project" value="UniProtKB-UniRule"/>
</dbReference>
<evidence type="ECO:0000256" key="11">
    <source>
        <dbReference type="ARBA" id="ARBA00023134"/>
    </source>
</evidence>
<dbReference type="PANTHER" id="PTHR43185">
    <property type="entry name" value="FERROUS IRON TRANSPORT PROTEIN B"/>
    <property type="match status" value="1"/>
</dbReference>
<evidence type="ECO:0000313" key="20">
    <source>
        <dbReference type="Proteomes" id="UP000464178"/>
    </source>
</evidence>
<keyword evidence="6 16" id="KW-0812">Transmembrane</keyword>
<dbReference type="NCBIfam" id="TIGR00231">
    <property type="entry name" value="small_GTP"/>
    <property type="match status" value="1"/>
</dbReference>
<dbReference type="PROSITE" id="PS51711">
    <property type="entry name" value="G_FEOB"/>
    <property type="match status" value="1"/>
</dbReference>
<dbReference type="InterPro" id="IPR011640">
    <property type="entry name" value="Fe2_transport_prot_B_C"/>
</dbReference>
<feature type="binding site" evidence="15">
    <location>
        <position position="24"/>
    </location>
    <ligand>
        <name>Mg(2+)</name>
        <dbReference type="ChEBI" id="CHEBI:18420"/>
        <label>2</label>
    </ligand>
</feature>
<feature type="transmembrane region" description="Helical" evidence="16">
    <location>
        <begin position="518"/>
        <end position="541"/>
    </location>
</feature>
<dbReference type="KEGG" id="gms:SOIL9_11960"/>
<feature type="binding site" evidence="14">
    <location>
        <begin position="123"/>
        <end position="126"/>
    </location>
    <ligand>
        <name>GTP</name>
        <dbReference type="ChEBI" id="CHEBI:37565"/>
        <label>1</label>
    </ligand>
</feature>
<feature type="transmembrane region" description="Helical" evidence="16">
    <location>
        <begin position="422"/>
        <end position="448"/>
    </location>
</feature>
<organism evidence="19 20">
    <name type="scientific">Gemmata massiliana</name>
    <dbReference type="NCBI Taxonomy" id="1210884"/>
    <lineage>
        <taxon>Bacteria</taxon>
        <taxon>Pseudomonadati</taxon>
        <taxon>Planctomycetota</taxon>
        <taxon>Planctomycetia</taxon>
        <taxon>Gemmatales</taxon>
        <taxon>Gemmataceae</taxon>
        <taxon>Gemmata</taxon>
    </lineage>
</organism>
<evidence type="ECO:0000256" key="10">
    <source>
        <dbReference type="ARBA" id="ARBA00023065"/>
    </source>
</evidence>
<keyword evidence="4 16" id="KW-0410">Iron transport</keyword>
<keyword evidence="5" id="KW-0997">Cell inner membrane</keyword>
<evidence type="ECO:0000313" key="19">
    <source>
        <dbReference type="EMBL" id="VTR96518.1"/>
    </source>
</evidence>
<feature type="binding site" evidence="14">
    <location>
        <begin position="58"/>
        <end position="61"/>
    </location>
    <ligand>
        <name>GTP</name>
        <dbReference type="ChEBI" id="CHEBI:37565"/>
        <label>1</label>
    </ligand>
</feature>
<dbReference type="GO" id="GO:0005525">
    <property type="term" value="F:GTP binding"/>
    <property type="evidence" value="ECO:0007669"/>
    <property type="project" value="UniProtKB-KW"/>
</dbReference>
<dbReference type="Pfam" id="PF02421">
    <property type="entry name" value="FeoB_N"/>
    <property type="match status" value="1"/>
</dbReference>
<feature type="binding site" evidence="15">
    <location>
        <position position="26"/>
    </location>
    <ligand>
        <name>Mg(2+)</name>
        <dbReference type="ChEBI" id="CHEBI:18420"/>
        <label>2</label>
    </ligand>
</feature>
<evidence type="ECO:0000256" key="17">
    <source>
        <dbReference type="SAM" id="MobiDB-lite"/>
    </source>
</evidence>
<dbReference type="PRINTS" id="PR00326">
    <property type="entry name" value="GTP1OBG"/>
</dbReference>
<feature type="transmembrane region" description="Helical" evidence="16">
    <location>
        <begin position="460"/>
        <end position="480"/>
    </location>
</feature>
<keyword evidence="10" id="KW-0406">Ion transport</keyword>
<feature type="transmembrane region" description="Helical" evidence="16">
    <location>
        <begin position="288"/>
        <end position="309"/>
    </location>
</feature>
<feature type="domain" description="FeoB-type G" evidence="18">
    <location>
        <begin position="5"/>
        <end position="172"/>
    </location>
</feature>
<comment type="function">
    <text evidence="16">Probable transporter of a GTP-driven Fe(2+) uptake system.</text>
</comment>
<dbReference type="InterPro" id="IPR005225">
    <property type="entry name" value="Small_GTP-bd"/>
</dbReference>
<reference evidence="19 20" key="1">
    <citation type="submission" date="2019-05" db="EMBL/GenBank/DDBJ databases">
        <authorList>
            <consortium name="Science for Life Laboratories"/>
        </authorList>
    </citation>
    <scope>NUCLEOTIDE SEQUENCE [LARGE SCALE GENOMIC DNA]</scope>
    <source>
        <strain evidence="19">Soil9</strain>
    </source>
</reference>
<keyword evidence="8 16" id="KW-1133">Transmembrane helix</keyword>
<evidence type="ECO:0000256" key="16">
    <source>
        <dbReference type="RuleBase" id="RU362098"/>
    </source>
</evidence>
<gene>
    <name evidence="19" type="ORF">SOIL9_11960</name>
</gene>
<evidence type="ECO:0000256" key="15">
    <source>
        <dbReference type="PIRSR" id="PIRSR603373-2"/>
    </source>
</evidence>
<keyword evidence="20" id="KW-1185">Reference proteome</keyword>
<feature type="transmembrane region" description="Helical" evidence="16">
    <location>
        <begin position="351"/>
        <end position="375"/>
    </location>
</feature>
<dbReference type="EMBL" id="LR593886">
    <property type="protein sequence ID" value="VTR96518.1"/>
    <property type="molecule type" value="Genomic_DNA"/>
</dbReference>
<dbReference type="InterPro" id="IPR006073">
    <property type="entry name" value="GTP-bd"/>
</dbReference>
<feature type="region of interest" description="Disordered" evidence="17">
    <location>
        <begin position="574"/>
        <end position="595"/>
    </location>
</feature>
<evidence type="ECO:0000256" key="7">
    <source>
        <dbReference type="ARBA" id="ARBA00022741"/>
    </source>
</evidence>
<evidence type="ECO:0000256" key="12">
    <source>
        <dbReference type="ARBA" id="ARBA00023136"/>
    </source>
</evidence>
<keyword evidence="15" id="KW-0460">Magnesium</keyword>
<feature type="binding site" evidence="14">
    <location>
        <begin position="12"/>
        <end position="19"/>
    </location>
    <ligand>
        <name>GTP</name>
        <dbReference type="ChEBI" id="CHEBI:37565"/>
        <label>1</label>
    </ligand>
</feature>
<keyword evidence="2 16" id="KW-0813">Transport</keyword>
<keyword evidence="12 16" id="KW-0472">Membrane</keyword>
<keyword evidence="7 14" id="KW-0547">Nucleotide-binding</keyword>
<evidence type="ECO:0000256" key="14">
    <source>
        <dbReference type="PIRSR" id="PIRSR603373-1"/>
    </source>
</evidence>
<sequence length="769" mass="83253">MLTPTLTVALVGNPNAGKSTLFNALSGLRQRIGNYPGVTVEMKKGQFIANGTTVDLIDLPGTYSLAARSPDEMVAVDLLLGRRPEEPRPSVVLSIVDATNLDRHLYLTSQLLDLGVPVVVAVNMIDAAAAQGLKFDYAKLSEAIGAPVVPIQANNGTGLTELTAAVRTAGERGTAPSGPAFPPAFDEVVEQLRKELSDEVPPVLLRRAVIDIGGYTEQWLVERYGDRFKAALAGARDKLAALGHTVPGVEARTRFAWVRAAVAAAVSKPAVRPVTWTDRIDAVLTHRLWGTLVFLVVMFLMFQSIFLWAKPLMDLISSGQDAIAESVESALPSGPLRALLVDGVIKGVGSVLVFLPQIMILFGFIAVLEDCGYMARAAFLMDRIMSRCGLSGKSFIPMLSSVACAVPGIMATRVIENRRDRLATILVSPLMSCSARLPVYILLIGAFVARPGSPSWLPGLVLFAMYMVGFTVAPLVALALKRTLLRGAPPVFVMELPSYRRPKFTSVLRRMGGAGWAFTLRAGTIILAAMVLVWAALYFPYSDAQGQAYPDRIEKAEDAIKESADRLKELKEKDAASKKELEANEPARAPLTEDEKAELEKLEEAAGLPDKLNGEWKRSSYLGRVGLWMEPVFEPLGWDWKIGVAAMASFPAREVIVGTFGLLYDVGEVDTKAIGDDGADDEAKEKVAGLTKAVQEDWSKDPIRGKYGVPVALSLMVFFALCCQCAATLAVIQRETKSWLWPAFTFVYMTTLAYLGAFATFQLGRLIVG</sequence>
<feature type="binding site" evidence="14">
    <location>
        <begin position="37"/>
        <end position="41"/>
    </location>
    <ligand>
        <name>GTP</name>
        <dbReference type="ChEBI" id="CHEBI:37565"/>
        <label>1</label>
    </ligand>
</feature>
<evidence type="ECO:0000259" key="18">
    <source>
        <dbReference type="PROSITE" id="PS51711"/>
    </source>
</evidence>
<accession>A0A6P2D5G0</accession>
<dbReference type="FunFam" id="3.40.50.300:FF:000426">
    <property type="entry name" value="Ferrous iron transport protein B"/>
    <property type="match status" value="1"/>
</dbReference>
<evidence type="ECO:0000256" key="8">
    <source>
        <dbReference type="ARBA" id="ARBA00022989"/>
    </source>
</evidence>
<evidence type="ECO:0000256" key="3">
    <source>
        <dbReference type="ARBA" id="ARBA00022475"/>
    </source>
</evidence>
<feature type="transmembrane region" description="Helical" evidence="16">
    <location>
        <begin position="395"/>
        <end position="415"/>
    </location>
</feature>
<keyword evidence="3" id="KW-1003">Cell membrane</keyword>
<evidence type="ECO:0000256" key="5">
    <source>
        <dbReference type="ARBA" id="ARBA00022519"/>
    </source>
</evidence>
<evidence type="ECO:0000256" key="1">
    <source>
        <dbReference type="ARBA" id="ARBA00004429"/>
    </source>
</evidence>
<keyword evidence="9 16" id="KW-0408">Iron</keyword>
<evidence type="ECO:0000256" key="6">
    <source>
        <dbReference type="ARBA" id="ARBA00022692"/>
    </source>
</evidence>
<dbReference type="AlphaFoldDB" id="A0A6P2D5G0"/>
<feature type="transmembrane region" description="Helical" evidence="16">
    <location>
        <begin position="707"/>
        <end position="732"/>
    </location>
</feature>
<dbReference type="InterPro" id="IPR011642">
    <property type="entry name" value="Gate_dom"/>
</dbReference>
<evidence type="ECO:0000256" key="2">
    <source>
        <dbReference type="ARBA" id="ARBA00022448"/>
    </source>
</evidence>
<dbReference type="Gene3D" id="3.40.50.300">
    <property type="entry name" value="P-loop containing nucleotide triphosphate hydrolases"/>
    <property type="match status" value="1"/>
</dbReference>
<dbReference type="InterPro" id="IPR030389">
    <property type="entry name" value="G_FEOB_dom"/>
</dbReference>
<dbReference type="PANTHER" id="PTHR43185:SF1">
    <property type="entry name" value="FE(2+) TRANSPORTER FEOB"/>
    <property type="match status" value="1"/>
</dbReference>
<dbReference type="NCBIfam" id="TIGR00437">
    <property type="entry name" value="feoB"/>
    <property type="match status" value="1"/>
</dbReference>
<evidence type="ECO:0000256" key="9">
    <source>
        <dbReference type="ARBA" id="ARBA00023004"/>
    </source>
</evidence>
<dbReference type="Pfam" id="PF07670">
    <property type="entry name" value="Gate"/>
    <property type="match status" value="2"/>
</dbReference>
<feature type="transmembrane region" description="Helical" evidence="16">
    <location>
        <begin position="739"/>
        <end position="761"/>
    </location>
</feature>
<name>A0A6P2D5G0_9BACT</name>
<dbReference type="CDD" id="cd01879">
    <property type="entry name" value="FeoB"/>
    <property type="match status" value="1"/>
</dbReference>
<dbReference type="RefSeq" id="WP_162670794.1">
    <property type="nucleotide sequence ID" value="NZ_LR593886.1"/>
</dbReference>
<dbReference type="GO" id="GO:0005886">
    <property type="term" value="C:plasma membrane"/>
    <property type="evidence" value="ECO:0007669"/>
    <property type="project" value="UniProtKB-SubCell"/>
</dbReference>
<comment type="subcellular location">
    <subcellularLocation>
        <location evidence="1 16">Cell inner membrane</location>
        <topology evidence="1 16">Multi-pass membrane protein</topology>
    </subcellularLocation>
</comment>
<dbReference type="Proteomes" id="UP000464178">
    <property type="component" value="Chromosome"/>
</dbReference>
<evidence type="ECO:0000256" key="4">
    <source>
        <dbReference type="ARBA" id="ARBA00022496"/>
    </source>
</evidence>
<keyword evidence="15" id="KW-0479">Metal-binding</keyword>
<protein>
    <recommendedName>
        <fullName evidence="13 16">Ferrous iron transport protein B</fullName>
    </recommendedName>
</protein>
<dbReference type="InterPro" id="IPR050860">
    <property type="entry name" value="FeoB_GTPase"/>
</dbReference>
<dbReference type="Pfam" id="PF07664">
    <property type="entry name" value="FeoB_C"/>
    <property type="match status" value="1"/>
</dbReference>
<keyword evidence="11 14" id="KW-0342">GTP-binding</keyword>
<dbReference type="InterPro" id="IPR027417">
    <property type="entry name" value="P-loop_NTPase"/>
</dbReference>
<evidence type="ECO:0000256" key="13">
    <source>
        <dbReference type="NCBIfam" id="TIGR00437"/>
    </source>
</evidence>
<feature type="binding site" evidence="15">
    <location>
        <position position="27"/>
    </location>
    <ligand>
        <name>Mg(2+)</name>
        <dbReference type="ChEBI" id="CHEBI:18420"/>
        <label>2</label>
    </ligand>
</feature>
<comment type="similarity">
    <text evidence="16">Belongs to the TRAFAC class TrmE-Era-EngA-EngB-Septin-like GTPase superfamily. FeoB GTPase (TC 9.A.8) family.</text>
</comment>
<dbReference type="SUPFAM" id="SSF52540">
    <property type="entry name" value="P-loop containing nucleoside triphosphate hydrolases"/>
    <property type="match status" value="1"/>
</dbReference>
<dbReference type="InterPro" id="IPR003373">
    <property type="entry name" value="Fe2_transport_prot-B"/>
</dbReference>
<feature type="binding site" evidence="15">
    <location>
        <position position="23"/>
    </location>
    <ligand>
        <name>Mg(2+)</name>
        <dbReference type="ChEBI" id="CHEBI:18420"/>
        <label>2</label>
    </ligand>
</feature>
<proteinExistence type="inferred from homology"/>